<feature type="compositionally biased region" description="Basic and acidic residues" evidence="3">
    <location>
        <begin position="9"/>
        <end position="30"/>
    </location>
</feature>
<protein>
    <submittedName>
        <fullName evidence="7">DUF2040 domain-containing protein</fullName>
    </submittedName>
</protein>
<evidence type="ECO:0000256" key="3">
    <source>
        <dbReference type="SAM" id="MobiDB-lite"/>
    </source>
</evidence>
<feature type="region of interest" description="Disordered" evidence="3">
    <location>
        <begin position="42"/>
        <end position="63"/>
    </location>
</feature>
<feature type="domain" description="Nuclear speckle splicing regulatory protein 1 N-terminal" evidence="4">
    <location>
        <begin position="1"/>
        <end position="104"/>
    </location>
</feature>
<evidence type="ECO:0000256" key="2">
    <source>
        <dbReference type="ARBA" id="ARBA00023054"/>
    </source>
</evidence>
<evidence type="ECO:0000313" key="7">
    <source>
        <dbReference type="WBParaSite" id="TCNE_0001830401-mRNA-1"/>
    </source>
</evidence>
<feature type="compositionally biased region" description="Basic and acidic residues" evidence="3">
    <location>
        <begin position="181"/>
        <end position="209"/>
    </location>
</feature>
<dbReference type="InterPro" id="IPR018612">
    <property type="entry name" value="NSRP1_N"/>
</dbReference>
<name>A0A183VC30_TOXCA</name>
<dbReference type="InterPro" id="IPR042816">
    <property type="entry name" value="Nsrp1"/>
</dbReference>
<evidence type="ECO:0000313" key="5">
    <source>
        <dbReference type="EMBL" id="VDM49621.1"/>
    </source>
</evidence>
<feature type="compositionally biased region" description="Basic and acidic residues" evidence="3">
    <location>
        <begin position="335"/>
        <end position="382"/>
    </location>
</feature>
<dbReference type="Proteomes" id="UP000050794">
    <property type="component" value="Unassembled WGS sequence"/>
</dbReference>
<dbReference type="PANTHER" id="PTHR31938:SF4">
    <property type="entry name" value="NUCLEAR SPECKLE SPLICING REGULATORY PROTEIN 1"/>
    <property type="match status" value="1"/>
</dbReference>
<feature type="region of interest" description="Disordered" evidence="3">
    <location>
        <begin position="172"/>
        <end position="227"/>
    </location>
</feature>
<keyword evidence="6" id="KW-1185">Reference proteome</keyword>
<feature type="compositionally biased region" description="Basic and acidic residues" evidence="3">
    <location>
        <begin position="43"/>
        <end position="61"/>
    </location>
</feature>
<evidence type="ECO:0000313" key="6">
    <source>
        <dbReference type="Proteomes" id="UP000050794"/>
    </source>
</evidence>
<organism evidence="6 7">
    <name type="scientific">Toxocara canis</name>
    <name type="common">Canine roundworm</name>
    <dbReference type="NCBI Taxonomy" id="6265"/>
    <lineage>
        <taxon>Eukaryota</taxon>
        <taxon>Metazoa</taxon>
        <taxon>Ecdysozoa</taxon>
        <taxon>Nematoda</taxon>
        <taxon>Chromadorea</taxon>
        <taxon>Rhabditida</taxon>
        <taxon>Spirurina</taxon>
        <taxon>Ascaridomorpha</taxon>
        <taxon>Ascaridoidea</taxon>
        <taxon>Toxocaridae</taxon>
        <taxon>Toxocara</taxon>
    </lineage>
</organism>
<sequence>DYDAIYDDLQTKKNEKVAEQKAADRERKSKYAEQIIKAHKRRLLEQQSREERKQLKEREAEGGEFDDKEVFVTGAYRKQMEEMQKFREQEAVENRLDELTAVEKQKGGVGQGGFYRTLLNDLARSGTSATEKDEESIKKESVESEDDEQPSCSTKQHFDKLKLLRRRLNSSDDELIAASSEDQKKMAGESSKYGETKKLQEEPKKKSIYSDESQQDETPTDQPVLKPGLETLSCASFVSVFTRFIIFSRFLVKTYKETDESEQLRSRFTPSPCRSDARSSSSESEHETFKEQDRRRRWERRHEERKRERSIRDSSDKRRKRSASTDRHTRRRHDRKQDEKESRGNERGHHEKELKRAQKEEDKDKKVEADMEKKTKPATEEERTCRLEVIKKLLKQRNTDKDIAEFRRRYLERKESGTVTIPV</sequence>
<dbReference type="GO" id="GO:0000381">
    <property type="term" value="P:regulation of alternative mRNA splicing, via spliceosome"/>
    <property type="evidence" value="ECO:0007669"/>
    <property type="project" value="InterPro"/>
</dbReference>
<reference evidence="7" key="1">
    <citation type="submission" date="2016-06" db="UniProtKB">
        <authorList>
            <consortium name="WormBaseParasite"/>
        </authorList>
    </citation>
    <scope>IDENTIFICATION</scope>
</reference>
<reference evidence="5 6" key="2">
    <citation type="submission" date="2018-11" db="EMBL/GenBank/DDBJ databases">
        <authorList>
            <consortium name="Pathogen Informatics"/>
        </authorList>
    </citation>
    <scope>NUCLEOTIDE SEQUENCE [LARGE SCALE GENOMIC DNA]</scope>
</reference>
<feature type="compositionally biased region" description="Basic residues" evidence="3">
    <location>
        <begin position="317"/>
        <end position="334"/>
    </location>
</feature>
<feature type="region of interest" description="Disordered" evidence="3">
    <location>
        <begin position="1"/>
        <end position="30"/>
    </location>
</feature>
<evidence type="ECO:0000259" key="4">
    <source>
        <dbReference type="Pfam" id="PF09745"/>
    </source>
</evidence>
<dbReference type="WBParaSite" id="TCNE_0001830401-mRNA-1">
    <property type="protein sequence ID" value="TCNE_0001830401-mRNA-1"/>
    <property type="gene ID" value="TCNE_0001830401"/>
</dbReference>
<feature type="region of interest" description="Disordered" evidence="3">
    <location>
        <begin position="257"/>
        <end position="382"/>
    </location>
</feature>
<accession>A0A183VC30</accession>
<evidence type="ECO:0000256" key="1">
    <source>
        <dbReference type="ARBA" id="ARBA00010126"/>
    </source>
</evidence>
<dbReference type="PANTHER" id="PTHR31938">
    <property type="entry name" value="NUCLEAR SPECKLE SPLICING REGULATORY PROTEIN 1"/>
    <property type="match status" value="1"/>
</dbReference>
<dbReference type="EMBL" id="UYWY01025365">
    <property type="protein sequence ID" value="VDM49621.1"/>
    <property type="molecule type" value="Genomic_DNA"/>
</dbReference>
<feature type="region of interest" description="Disordered" evidence="3">
    <location>
        <begin position="124"/>
        <end position="156"/>
    </location>
</feature>
<feature type="compositionally biased region" description="Basic and acidic residues" evidence="3">
    <location>
        <begin position="283"/>
        <end position="316"/>
    </location>
</feature>
<comment type="similarity">
    <text evidence="1">Belongs to the NSRP1 family.</text>
</comment>
<proteinExistence type="inferred from homology"/>
<dbReference type="Pfam" id="PF09745">
    <property type="entry name" value="NSRP1_N"/>
    <property type="match status" value="1"/>
</dbReference>
<dbReference type="AlphaFoldDB" id="A0A183VC30"/>
<gene>
    <name evidence="5" type="ORF">TCNE_LOCUS18300</name>
</gene>
<keyword evidence="2" id="KW-0175">Coiled coil</keyword>